<dbReference type="Proteomes" id="UP000245383">
    <property type="component" value="Unassembled WGS sequence"/>
</dbReference>
<evidence type="ECO:0000256" key="1">
    <source>
        <dbReference type="SAM" id="MobiDB-lite"/>
    </source>
</evidence>
<proteinExistence type="predicted"/>
<organism evidence="2 3">
    <name type="scientific">Smittium simulii</name>
    <dbReference type="NCBI Taxonomy" id="133385"/>
    <lineage>
        <taxon>Eukaryota</taxon>
        <taxon>Fungi</taxon>
        <taxon>Fungi incertae sedis</taxon>
        <taxon>Zoopagomycota</taxon>
        <taxon>Kickxellomycotina</taxon>
        <taxon>Harpellomycetes</taxon>
        <taxon>Harpellales</taxon>
        <taxon>Legeriomycetaceae</taxon>
        <taxon>Smittium</taxon>
    </lineage>
</organism>
<evidence type="ECO:0000313" key="2">
    <source>
        <dbReference type="EMBL" id="PVU94716.1"/>
    </source>
</evidence>
<dbReference type="EMBL" id="MBFR01000077">
    <property type="protein sequence ID" value="PVU94716.1"/>
    <property type="molecule type" value="Genomic_DNA"/>
</dbReference>
<accession>A0A2T9YQX9</accession>
<name>A0A2T9YQX9_9FUNG</name>
<dbReference type="AlphaFoldDB" id="A0A2T9YQX9"/>
<reference evidence="2 3" key="1">
    <citation type="journal article" date="2018" name="MBio">
        <title>Comparative Genomics Reveals the Core Gene Toolbox for the Fungus-Insect Symbiosis.</title>
        <authorList>
            <person name="Wang Y."/>
            <person name="Stata M."/>
            <person name="Wang W."/>
            <person name="Stajich J.E."/>
            <person name="White M.M."/>
            <person name="Moncalvo J.M."/>
        </authorList>
    </citation>
    <scope>NUCLEOTIDE SEQUENCE [LARGE SCALE GENOMIC DNA]</scope>
    <source>
        <strain evidence="2 3">SWE-8-4</strain>
    </source>
</reference>
<feature type="region of interest" description="Disordered" evidence="1">
    <location>
        <begin position="440"/>
        <end position="477"/>
    </location>
</feature>
<sequence length="774" mass="87242">MQKFNRSAASIHSKKLNKSIKTTDIKYNVAPPTPPAFVKGNTFCTGTADDIYLQRLNVYSKVIFDYKDYFIRLMSAEMDLAHVYARIGDALTLPFSNSTLLLTKDNPNSIHAAVLETKSCQQNQVDFHLNFSNYLKTIILPKIKTIEEQNKNFISAYKVTAGFITGQLTSCDLVLEKNAKALNATCLDRNADILTKNAGTDPLFQVIEIAQLIIKKKSIMGNLQATAKKQLTAAHKYEINTIEALKCVLADFYQYKTNSLKILVNSFSGNFNSIYNINPDAEYNHFIKQFEDIIQNNTIQITKMANMEHDNHINESETLIQDQIYILFKNYNWSIKQVPTLHYLKNKFCIIKQGAIAIQEKTRLFKKSYHRANMILTSAGYLHIYLQKTTSPLSTFTTIKPANINIPSKKNPNTEASYSPSSDTTGPSFVTTGSFYHTNKHSNNSDLCSRKSSSKKYATPSSSPSTALGPELPPKSKKSLVIETDSSNDHVNIHFSSEKNQTNDHISPPDPPQKINLEFKKVNVSKNTTNNNNLDSIRAKTVDIDHSMSTNLGFDIRSNQSINQKLYLHKNAHSSTSVKAPKPDSTKQSYNNFPIGYYHDNQKLEMSSSIELKSNNSPIPIARSTIDSDSNIDQQFIDNLNLSKDKTLSPDSKYTSQTKPIHDIAHSLDIAHIKSNLEKLKLNNSNIYSVKSSTTVHEFTANTDAEITSLSYNEQVLNPDITFFIPQSRYRIVGSSLLSIHYKTFKAVLFDSEADIASWYSSLQNIEAQLMYRF</sequence>
<gene>
    <name evidence="2" type="ORF">BB561_002321</name>
</gene>
<dbReference type="OrthoDB" id="5598057at2759"/>
<comment type="caution">
    <text evidence="2">The sequence shown here is derived from an EMBL/GenBank/DDBJ whole genome shotgun (WGS) entry which is preliminary data.</text>
</comment>
<feature type="region of interest" description="Disordered" evidence="1">
    <location>
        <begin position="404"/>
        <end position="425"/>
    </location>
</feature>
<feature type="compositionally biased region" description="Low complexity" evidence="1">
    <location>
        <begin position="455"/>
        <end position="467"/>
    </location>
</feature>
<evidence type="ECO:0000313" key="3">
    <source>
        <dbReference type="Proteomes" id="UP000245383"/>
    </source>
</evidence>
<keyword evidence="3" id="KW-1185">Reference proteome</keyword>
<feature type="compositionally biased region" description="Polar residues" evidence="1">
    <location>
        <begin position="440"/>
        <end position="451"/>
    </location>
</feature>
<protein>
    <recommendedName>
        <fullName evidence="4">PH domain-containing protein</fullName>
    </recommendedName>
</protein>
<dbReference type="STRING" id="133385.A0A2T9YQX9"/>
<evidence type="ECO:0008006" key="4">
    <source>
        <dbReference type="Google" id="ProtNLM"/>
    </source>
</evidence>